<dbReference type="GO" id="GO:0000155">
    <property type="term" value="F:phosphorelay sensor kinase activity"/>
    <property type="evidence" value="ECO:0007669"/>
    <property type="project" value="InterPro"/>
</dbReference>
<evidence type="ECO:0000256" key="12">
    <source>
        <dbReference type="ARBA" id="ARBA00068150"/>
    </source>
</evidence>
<dbReference type="InterPro" id="IPR001789">
    <property type="entry name" value="Sig_transdc_resp-reg_receiver"/>
</dbReference>
<dbReference type="SUPFAM" id="SSF52172">
    <property type="entry name" value="CheY-like"/>
    <property type="match status" value="1"/>
</dbReference>
<dbReference type="SMART" id="SM00304">
    <property type="entry name" value="HAMP"/>
    <property type="match status" value="1"/>
</dbReference>
<dbReference type="Gene3D" id="3.30.565.10">
    <property type="entry name" value="Histidine kinase-like ATPase, C-terminal domain"/>
    <property type="match status" value="1"/>
</dbReference>
<dbReference type="Proteomes" id="UP001139559">
    <property type="component" value="Unassembled WGS sequence"/>
</dbReference>
<keyword evidence="14" id="KW-0812">Transmembrane</keyword>
<keyword evidence="8" id="KW-0378">Hydrolase</keyword>
<feature type="domain" description="Histidine kinase" evidence="15">
    <location>
        <begin position="253"/>
        <end position="474"/>
    </location>
</feature>
<dbReference type="InterPro" id="IPR036890">
    <property type="entry name" value="HATPase_C_sf"/>
</dbReference>
<dbReference type="SUPFAM" id="SSF55874">
    <property type="entry name" value="ATPase domain of HSP90 chaperone/DNA topoisomerase II/histidine kinase"/>
    <property type="match status" value="1"/>
</dbReference>
<dbReference type="Gene3D" id="6.10.340.10">
    <property type="match status" value="1"/>
</dbReference>
<name>A0A9X2BFG6_9VIBR</name>
<keyword evidence="6" id="KW-0547">Nucleotide-binding</keyword>
<dbReference type="InterPro" id="IPR036097">
    <property type="entry name" value="HisK_dim/P_sf"/>
</dbReference>
<evidence type="ECO:0000256" key="4">
    <source>
        <dbReference type="ARBA" id="ARBA00022553"/>
    </source>
</evidence>
<dbReference type="EMBL" id="JAJHVV010000001">
    <property type="protein sequence ID" value="MCK6261724.1"/>
    <property type="molecule type" value="Genomic_DNA"/>
</dbReference>
<dbReference type="InterPro" id="IPR003660">
    <property type="entry name" value="HAMP_dom"/>
</dbReference>
<dbReference type="GO" id="GO:0016020">
    <property type="term" value="C:membrane"/>
    <property type="evidence" value="ECO:0007669"/>
    <property type="project" value="UniProtKB-SubCell"/>
</dbReference>
<keyword evidence="19" id="KW-1185">Reference proteome</keyword>
<evidence type="ECO:0000259" key="17">
    <source>
        <dbReference type="PROSITE" id="PS50885"/>
    </source>
</evidence>
<dbReference type="Gene3D" id="3.40.50.2300">
    <property type="match status" value="1"/>
</dbReference>
<dbReference type="Pfam" id="PF00072">
    <property type="entry name" value="Response_reg"/>
    <property type="match status" value="1"/>
</dbReference>
<dbReference type="InterPro" id="IPR003594">
    <property type="entry name" value="HATPase_dom"/>
</dbReference>
<dbReference type="CDD" id="cd00082">
    <property type="entry name" value="HisKA"/>
    <property type="match status" value="1"/>
</dbReference>
<dbReference type="PROSITE" id="PS50110">
    <property type="entry name" value="RESPONSE_REGULATORY"/>
    <property type="match status" value="1"/>
</dbReference>
<evidence type="ECO:0000256" key="7">
    <source>
        <dbReference type="ARBA" id="ARBA00022777"/>
    </source>
</evidence>
<evidence type="ECO:0000259" key="15">
    <source>
        <dbReference type="PROSITE" id="PS50109"/>
    </source>
</evidence>
<dbReference type="SMART" id="SM00387">
    <property type="entry name" value="HATPase_c"/>
    <property type="match status" value="1"/>
</dbReference>
<dbReference type="SUPFAM" id="SSF47384">
    <property type="entry name" value="Homodimeric domain of signal transducing histidine kinase"/>
    <property type="match status" value="1"/>
</dbReference>
<comment type="subcellular location">
    <subcellularLocation>
        <location evidence="2">Membrane</location>
    </subcellularLocation>
</comment>
<reference evidence="18" key="1">
    <citation type="submission" date="2021-11" db="EMBL/GenBank/DDBJ databases">
        <title>Vibrio ZSDE26 sp. nov. and Vibrio ZSDZ34 sp. nov., isolated from coastal seawater in Qingdao.</title>
        <authorList>
            <person name="Zhang P."/>
        </authorList>
    </citation>
    <scope>NUCLEOTIDE SEQUENCE</scope>
    <source>
        <strain evidence="18">ZSDE26</strain>
    </source>
</reference>
<organism evidence="18 19">
    <name type="scientific">Vibrio amylolyticus</name>
    <dbReference type="NCBI Taxonomy" id="2847292"/>
    <lineage>
        <taxon>Bacteria</taxon>
        <taxon>Pseudomonadati</taxon>
        <taxon>Pseudomonadota</taxon>
        <taxon>Gammaproteobacteria</taxon>
        <taxon>Vibrionales</taxon>
        <taxon>Vibrionaceae</taxon>
        <taxon>Vibrio</taxon>
    </lineage>
</organism>
<dbReference type="InterPro" id="IPR011006">
    <property type="entry name" value="CheY-like_superfamily"/>
</dbReference>
<evidence type="ECO:0000256" key="2">
    <source>
        <dbReference type="ARBA" id="ARBA00004370"/>
    </source>
</evidence>
<dbReference type="RefSeq" id="WP_248006850.1">
    <property type="nucleotide sequence ID" value="NZ_JAJHVV010000001.1"/>
</dbReference>
<dbReference type="PROSITE" id="PS50109">
    <property type="entry name" value="HIS_KIN"/>
    <property type="match status" value="1"/>
</dbReference>
<evidence type="ECO:0000313" key="19">
    <source>
        <dbReference type="Proteomes" id="UP001139559"/>
    </source>
</evidence>
<dbReference type="FunFam" id="3.30.565.10:FF:000010">
    <property type="entry name" value="Sensor histidine kinase RcsC"/>
    <property type="match status" value="1"/>
</dbReference>
<keyword evidence="9" id="KW-0067">ATP-binding</keyword>
<dbReference type="SMART" id="SM00448">
    <property type="entry name" value="REC"/>
    <property type="match status" value="1"/>
</dbReference>
<dbReference type="AlphaFoldDB" id="A0A9X2BFG6"/>
<keyword evidence="14" id="KW-1133">Transmembrane helix</keyword>
<dbReference type="InterPro" id="IPR004358">
    <property type="entry name" value="Sig_transdc_His_kin-like_C"/>
</dbReference>
<evidence type="ECO:0000256" key="14">
    <source>
        <dbReference type="SAM" id="Phobius"/>
    </source>
</evidence>
<keyword evidence="4 13" id="KW-0597">Phosphoprotein</keyword>
<evidence type="ECO:0000259" key="16">
    <source>
        <dbReference type="PROSITE" id="PS50110"/>
    </source>
</evidence>
<dbReference type="Pfam" id="PF02518">
    <property type="entry name" value="HATPase_c"/>
    <property type="match status" value="1"/>
</dbReference>
<evidence type="ECO:0000256" key="11">
    <source>
        <dbReference type="ARBA" id="ARBA00064003"/>
    </source>
</evidence>
<accession>A0A9X2BFG6</accession>
<feature type="domain" description="HAMP" evidence="17">
    <location>
        <begin position="176"/>
        <end position="231"/>
    </location>
</feature>
<keyword evidence="10" id="KW-0902">Two-component regulatory system</keyword>
<protein>
    <recommendedName>
        <fullName evidence="12">Sensory/regulatory protein RpfC</fullName>
        <ecNumber evidence="3">2.7.13.3</ecNumber>
    </recommendedName>
</protein>
<dbReference type="InterPro" id="IPR033414">
    <property type="entry name" value="Sensor_dom"/>
</dbReference>
<gene>
    <name evidence="18" type="ORF">KP803_00385</name>
</gene>
<evidence type="ECO:0000256" key="3">
    <source>
        <dbReference type="ARBA" id="ARBA00012438"/>
    </source>
</evidence>
<keyword evidence="14" id="KW-0472">Membrane</keyword>
<dbReference type="Pfam" id="PF17149">
    <property type="entry name" value="CHASE5"/>
    <property type="match status" value="1"/>
</dbReference>
<proteinExistence type="predicted"/>
<comment type="catalytic activity">
    <reaction evidence="1">
        <text>ATP + protein L-histidine = ADP + protein N-phospho-L-histidine.</text>
        <dbReference type="EC" id="2.7.13.3"/>
    </reaction>
</comment>
<dbReference type="PROSITE" id="PS50885">
    <property type="entry name" value="HAMP"/>
    <property type="match status" value="1"/>
</dbReference>
<feature type="modified residue" description="4-aspartylphosphate" evidence="13">
    <location>
        <position position="568"/>
    </location>
</feature>
<comment type="caution">
    <text evidence="18">The sequence shown here is derived from an EMBL/GenBank/DDBJ whole genome shotgun (WGS) entry which is preliminary data.</text>
</comment>
<evidence type="ECO:0000256" key="13">
    <source>
        <dbReference type="PROSITE-ProRule" id="PRU00169"/>
    </source>
</evidence>
<dbReference type="InterPro" id="IPR005467">
    <property type="entry name" value="His_kinase_dom"/>
</dbReference>
<dbReference type="GO" id="GO:0016787">
    <property type="term" value="F:hydrolase activity"/>
    <property type="evidence" value="ECO:0007669"/>
    <property type="project" value="UniProtKB-KW"/>
</dbReference>
<keyword evidence="7" id="KW-0418">Kinase</keyword>
<dbReference type="PANTHER" id="PTHR45339">
    <property type="entry name" value="HYBRID SIGNAL TRANSDUCTION HISTIDINE KINASE J"/>
    <property type="match status" value="1"/>
</dbReference>
<dbReference type="Gene3D" id="1.10.287.130">
    <property type="match status" value="1"/>
</dbReference>
<evidence type="ECO:0000256" key="6">
    <source>
        <dbReference type="ARBA" id="ARBA00022741"/>
    </source>
</evidence>
<evidence type="ECO:0000256" key="8">
    <source>
        <dbReference type="ARBA" id="ARBA00022801"/>
    </source>
</evidence>
<sequence>MKNKRHLGIDKQLVMYTILVSIVLALINTTIHSYLSFKSELQELNADIQLLEETNLSSFSSSLWVEDREQLSVLATGLLKHPSVSYINIIGVQPVEGEEIETILELGNNVTGDFIDTKWDLNYKLGSKTYHLGTLHIQTSLAPIYAQLTDSFILLLVMKAVEAFLIVTCILFIALKLVVRPLKKISTAMADFNNGPLPSRIEEKERLFNDEVGELSKNYNACIDHLDLNYHQLVKSKKKAEIANQKKSEFLANMSHEIRTPMNGIIGISALMQDLTTSPQQKEYLSVLDTSSRNLLNIINDILDFSKIEAGHFTIETRPLNLNLLIKQQADIYSIKAKQAGLMFDCHIDQSIPPVLEGDSVRLTQVINNLLSNAIKFTPKGSVHLDVKLIKRKVDQVTISFMVKDTGIGIEKNKLTDIFDKFQQADGSTTRKFGGTGLGLAISKNIVHLMKGDLQVISEPELGSQFFFELPLNVSTQTIAPSTNSVPNVCDFPNSTSDDSLTITPNTINIGELSKPLKKVLFVEDTVVNQQVIKVMLMNIGLSVDIANNGLEALNMCHEQEYSLILMDCHMPEMDGYEATAKIRKQCNWSKDVAIVALTANVISEDRQKCYDAGMNDFISKPVTPTHLFHVLSKYLPDLEKEKQAPQKQHKEH</sequence>
<dbReference type="GO" id="GO:0005524">
    <property type="term" value="F:ATP binding"/>
    <property type="evidence" value="ECO:0007669"/>
    <property type="project" value="UniProtKB-KW"/>
</dbReference>
<dbReference type="Pfam" id="PF00512">
    <property type="entry name" value="HisKA"/>
    <property type="match status" value="1"/>
</dbReference>
<evidence type="ECO:0000256" key="1">
    <source>
        <dbReference type="ARBA" id="ARBA00000085"/>
    </source>
</evidence>
<evidence type="ECO:0000313" key="18">
    <source>
        <dbReference type="EMBL" id="MCK6261724.1"/>
    </source>
</evidence>
<dbReference type="SMART" id="SM00388">
    <property type="entry name" value="HisKA"/>
    <property type="match status" value="1"/>
</dbReference>
<dbReference type="InterPro" id="IPR003661">
    <property type="entry name" value="HisK_dim/P_dom"/>
</dbReference>
<keyword evidence="5" id="KW-0808">Transferase</keyword>
<dbReference type="PRINTS" id="PR00344">
    <property type="entry name" value="BCTRLSENSOR"/>
</dbReference>
<feature type="transmembrane region" description="Helical" evidence="14">
    <location>
        <begin position="152"/>
        <end position="179"/>
    </location>
</feature>
<evidence type="ECO:0000256" key="5">
    <source>
        <dbReference type="ARBA" id="ARBA00022679"/>
    </source>
</evidence>
<dbReference type="PANTHER" id="PTHR45339:SF1">
    <property type="entry name" value="HYBRID SIGNAL TRANSDUCTION HISTIDINE KINASE J"/>
    <property type="match status" value="1"/>
</dbReference>
<comment type="subunit">
    <text evidence="11">At low DSF concentrations, interacts with RpfF.</text>
</comment>
<dbReference type="CDD" id="cd17546">
    <property type="entry name" value="REC_hyHK_CKI1_RcsC-like"/>
    <property type="match status" value="1"/>
</dbReference>
<dbReference type="EC" id="2.7.13.3" evidence="3"/>
<dbReference type="CDD" id="cd16922">
    <property type="entry name" value="HATPase_EvgS-ArcB-TorS-like"/>
    <property type="match status" value="1"/>
</dbReference>
<dbReference type="CDD" id="cd06225">
    <property type="entry name" value="HAMP"/>
    <property type="match status" value="1"/>
</dbReference>
<dbReference type="FunFam" id="1.10.287.130:FF:000002">
    <property type="entry name" value="Two-component osmosensing histidine kinase"/>
    <property type="match status" value="1"/>
</dbReference>
<evidence type="ECO:0000256" key="9">
    <source>
        <dbReference type="ARBA" id="ARBA00022840"/>
    </source>
</evidence>
<evidence type="ECO:0000256" key="10">
    <source>
        <dbReference type="ARBA" id="ARBA00023012"/>
    </source>
</evidence>
<feature type="domain" description="Response regulatory" evidence="16">
    <location>
        <begin position="519"/>
        <end position="636"/>
    </location>
</feature>
<feature type="transmembrane region" description="Helical" evidence="14">
    <location>
        <begin position="12"/>
        <end position="35"/>
    </location>
</feature>